<evidence type="ECO:0000313" key="1">
    <source>
        <dbReference type="EnsemblPlants" id="TraesCS2D02G573900.1"/>
    </source>
</evidence>
<dbReference type="AlphaFoldDB" id="A0A2X0U2V8"/>
<proteinExistence type="predicted"/>
<dbReference type="PANTHER" id="PTHR36766:SF30">
    <property type="entry name" value="TIR-NBS TYPE DISEASE RESISTANCE PROTEIN-RELATED"/>
    <property type="match status" value="1"/>
</dbReference>
<dbReference type="Gene3D" id="3.80.10.10">
    <property type="entry name" value="Ribonuclease Inhibitor"/>
    <property type="match status" value="1"/>
</dbReference>
<name>A0A2X0U2V8_WHEAT</name>
<dbReference type="Gramene" id="TraesCS2D02G573900.1">
    <property type="protein sequence ID" value="TraesCS2D02G573900.1"/>
    <property type="gene ID" value="TraesCS2D02G573900"/>
</dbReference>
<dbReference type="Gramene" id="TraesROB_scaffold_143006_01G000200.1">
    <property type="protein sequence ID" value="TraesROB_scaffold_143006_01G000200.1"/>
    <property type="gene ID" value="TraesROB_scaffold_143006_01G000200"/>
</dbReference>
<evidence type="ECO:0000313" key="2">
    <source>
        <dbReference type="Proteomes" id="UP000019116"/>
    </source>
</evidence>
<organism evidence="1">
    <name type="scientific">Triticum aestivum</name>
    <name type="common">Wheat</name>
    <dbReference type="NCBI Taxonomy" id="4565"/>
    <lineage>
        <taxon>Eukaryota</taxon>
        <taxon>Viridiplantae</taxon>
        <taxon>Streptophyta</taxon>
        <taxon>Embryophyta</taxon>
        <taxon>Tracheophyta</taxon>
        <taxon>Spermatophyta</taxon>
        <taxon>Magnoliopsida</taxon>
        <taxon>Liliopsida</taxon>
        <taxon>Poales</taxon>
        <taxon>Poaceae</taxon>
        <taxon>BOP clade</taxon>
        <taxon>Pooideae</taxon>
        <taxon>Triticodae</taxon>
        <taxon>Triticeae</taxon>
        <taxon>Triticinae</taxon>
        <taxon>Triticum</taxon>
    </lineage>
</organism>
<dbReference type="Proteomes" id="UP000019116">
    <property type="component" value="Chromosome 2D"/>
</dbReference>
<sequence length="203" mass="22698">MEHLEELSLSDSSRMSSKLSINNCPKLRMGPLLPRAVRSLRIERSDNVLSSWGECTMSSTGASSSSSSSVLLTTATSLTVVDSELPMQQWRPLRHLSGLENLYITSCSDLTVSPDIIPHLSSVERLFINRCDISSLPHWVMDLTGPEHLWIGGCEGIRSLPEGIQQLPKLRILRISRCPGLKKWSESEENKMKLAHIEIKDFD</sequence>
<protein>
    <submittedName>
        <fullName evidence="1">Uncharacterized protein</fullName>
    </submittedName>
</protein>
<dbReference type="STRING" id="4565.A0A2X0U2V8"/>
<dbReference type="EnsemblPlants" id="TraesCS2D02G573900.1">
    <property type="protein sequence ID" value="TraesCS2D02G573900.1"/>
    <property type="gene ID" value="TraesCS2D02G573900"/>
</dbReference>
<dbReference type="OrthoDB" id="687176at2759"/>
<keyword evidence="2" id="KW-1185">Reference proteome</keyword>
<dbReference type="SUPFAM" id="SSF52058">
    <property type="entry name" value="L domain-like"/>
    <property type="match status" value="1"/>
</dbReference>
<accession>A0A2X0U2V8</accession>
<reference evidence="1" key="1">
    <citation type="submission" date="2018-08" db="EMBL/GenBank/DDBJ databases">
        <authorList>
            <person name="Rossello M."/>
        </authorList>
    </citation>
    <scope>NUCLEOTIDE SEQUENCE [LARGE SCALE GENOMIC DNA]</scope>
    <source>
        <strain evidence="1">cv. Chinese Spring</strain>
    </source>
</reference>
<reference evidence="1" key="2">
    <citation type="submission" date="2018-10" db="UniProtKB">
        <authorList>
            <consortium name="EnsemblPlants"/>
        </authorList>
    </citation>
    <scope>IDENTIFICATION</scope>
</reference>
<dbReference type="Gramene" id="TraesCS2D03G1327400.1">
    <property type="protein sequence ID" value="TraesCS2D03G1327400.1.CDS"/>
    <property type="gene ID" value="TraesCS2D03G1327400"/>
</dbReference>
<dbReference type="PANTHER" id="PTHR36766">
    <property type="entry name" value="PLANT BROAD-SPECTRUM MILDEW RESISTANCE PROTEIN RPW8"/>
    <property type="match status" value="1"/>
</dbReference>
<dbReference type="Gramene" id="TraesLDM2D03G01305980.1">
    <property type="protein sequence ID" value="TraesLDM2D03G01305980.1"/>
    <property type="gene ID" value="TraesLDM2D03G01305980"/>
</dbReference>
<dbReference type="SMR" id="A0A2X0U2V8"/>
<dbReference type="InterPro" id="IPR032675">
    <property type="entry name" value="LRR_dom_sf"/>
</dbReference>
<dbReference type="Gramene" id="TraesMAC2D03G01302490.1">
    <property type="protein sequence ID" value="TraesMAC2D03G01302490.1"/>
    <property type="gene ID" value="TraesMAC2D03G01302490"/>
</dbReference>
<dbReference type="Gramene" id="TraesCAD_scaffold_033003_01G000500.1">
    <property type="protein sequence ID" value="TraesCAD_scaffold_033003_01G000500.1"/>
    <property type="gene ID" value="TraesCAD_scaffold_033003_01G000500"/>
</dbReference>